<dbReference type="OrthoDB" id="1905464at2759"/>
<dbReference type="FunCoup" id="A0A1Q3C540">
    <property type="interactions" value="503"/>
</dbReference>
<comment type="caution">
    <text evidence="2">The sequence shown here is derived from an EMBL/GenBank/DDBJ whole genome shotgun (WGS) entry which is preliminary data.</text>
</comment>
<reference evidence="3" key="1">
    <citation type="submission" date="2016-04" db="EMBL/GenBank/DDBJ databases">
        <title>Cephalotus genome sequencing.</title>
        <authorList>
            <person name="Fukushima K."/>
            <person name="Hasebe M."/>
            <person name="Fang X."/>
        </authorList>
    </citation>
    <scope>NUCLEOTIDE SEQUENCE [LARGE SCALE GENOMIC DNA]</scope>
    <source>
        <strain evidence="3">cv. St1</strain>
    </source>
</reference>
<feature type="non-terminal residue" evidence="2">
    <location>
        <position position="1"/>
    </location>
</feature>
<dbReference type="Proteomes" id="UP000187406">
    <property type="component" value="Unassembled WGS sequence"/>
</dbReference>
<dbReference type="STRING" id="3775.A0A1Q3C540"/>
<accession>A0A1Q3C540</accession>
<dbReference type="InterPro" id="IPR008802">
    <property type="entry name" value="REF"/>
</dbReference>
<evidence type="ECO:0000313" key="2">
    <source>
        <dbReference type="EMBL" id="GAV75231.1"/>
    </source>
</evidence>
<dbReference type="PANTHER" id="PTHR33732:SF9">
    <property type="entry name" value="REF_SRPP-LIKE PROTEIN OS05G0151300_LOC_OS05G05940"/>
    <property type="match status" value="1"/>
</dbReference>
<proteinExistence type="inferred from homology"/>
<dbReference type="AlphaFoldDB" id="A0A1Q3C540"/>
<comment type="similarity">
    <text evidence="1">Belongs to the REF/SRPP family.</text>
</comment>
<dbReference type="EMBL" id="BDDD01001333">
    <property type="protein sequence ID" value="GAV75231.1"/>
    <property type="molecule type" value="Genomic_DNA"/>
</dbReference>
<keyword evidence="3" id="KW-1185">Reference proteome</keyword>
<evidence type="ECO:0000313" key="3">
    <source>
        <dbReference type="Proteomes" id="UP000187406"/>
    </source>
</evidence>
<dbReference type="Pfam" id="PF05755">
    <property type="entry name" value="REF"/>
    <property type="match status" value="1"/>
</dbReference>
<sequence>QLSPISCLQILAPFCAPSIYKYGNLSQLVLHHLKLNQIISLFENRPFRIFSFIMAHQDSNAEPEMSVEEEQRLKYLEFVQVATLHAVLCLSKLYAIAKDKSGPLKPGVETVEETVKSVVGPVYDKFHGVPIDVLKFVDRKVDESVTELDRKVPPSLKQVSAQAFSAAQMAPVAARAVASEVQSAGVVNTASGIAKSVYTKYEPAAKELYFKYEPKAEQCAVSAWRKLNQLPLFPQVAQVVLPTAAYCTEKYNQTVVSIAEKGYRVSSYLPLVPTEKIVKAFRDDKPESQMLVLS</sequence>
<evidence type="ECO:0000256" key="1">
    <source>
        <dbReference type="ARBA" id="ARBA00009737"/>
    </source>
</evidence>
<protein>
    <submittedName>
        <fullName evidence="2">REF domain-containing protein</fullName>
    </submittedName>
</protein>
<gene>
    <name evidence="2" type="ORF">CFOL_v3_18710</name>
</gene>
<organism evidence="2 3">
    <name type="scientific">Cephalotus follicularis</name>
    <name type="common">Albany pitcher plant</name>
    <dbReference type="NCBI Taxonomy" id="3775"/>
    <lineage>
        <taxon>Eukaryota</taxon>
        <taxon>Viridiplantae</taxon>
        <taxon>Streptophyta</taxon>
        <taxon>Embryophyta</taxon>
        <taxon>Tracheophyta</taxon>
        <taxon>Spermatophyta</taxon>
        <taxon>Magnoliopsida</taxon>
        <taxon>eudicotyledons</taxon>
        <taxon>Gunneridae</taxon>
        <taxon>Pentapetalae</taxon>
        <taxon>rosids</taxon>
        <taxon>fabids</taxon>
        <taxon>Oxalidales</taxon>
        <taxon>Cephalotaceae</taxon>
        <taxon>Cephalotus</taxon>
    </lineage>
</organism>
<dbReference type="InParanoid" id="A0A1Q3C540"/>
<name>A0A1Q3C540_CEPFO</name>
<dbReference type="PANTHER" id="PTHR33732">
    <property type="entry name" value="REF/SRPP-LIKE PROTEIN OS05G0151300/LOC_OS05G05940"/>
    <property type="match status" value="1"/>
</dbReference>